<name>A0A6A5XXA1_9PLEO</name>
<feature type="signal peptide" evidence="1">
    <location>
        <begin position="1"/>
        <end position="19"/>
    </location>
</feature>
<evidence type="ECO:0000256" key="1">
    <source>
        <dbReference type="SAM" id="SignalP"/>
    </source>
</evidence>
<dbReference type="RefSeq" id="XP_033385905.1">
    <property type="nucleotide sequence ID" value="XM_033521288.1"/>
</dbReference>
<keyword evidence="3" id="KW-1185">Reference proteome</keyword>
<keyword evidence="1" id="KW-0732">Signal</keyword>
<feature type="chain" id="PRO_5025583131" description="Secreted protein" evidence="1">
    <location>
        <begin position="20"/>
        <end position="142"/>
    </location>
</feature>
<accession>A0A6A5XXA1</accession>
<dbReference type="EMBL" id="ML978068">
    <property type="protein sequence ID" value="KAF2017566.1"/>
    <property type="molecule type" value="Genomic_DNA"/>
</dbReference>
<sequence>MFLLSFALCCTSFQSPLIASLGYQPSYIRIFFRCRFYLPRKPPGVGPLVLSALAPKAAITTFSLHSNGIQAWPRLNLSSSAFCSVTCVFRSDIHLIYRNVDHPRSLRRTTRQIHCHCHPFIGLSRLSINLSFYLYQLGPFVR</sequence>
<evidence type="ECO:0000313" key="2">
    <source>
        <dbReference type="EMBL" id="KAF2017566.1"/>
    </source>
</evidence>
<dbReference type="GeneID" id="54278685"/>
<evidence type="ECO:0008006" key="4">
    <source>
        <dbReference type="Google" id="ProtNLM"/>
    </source>
</evidence>
<dbReference type="Proteomes" id="UP000799778">
    <property type="component" value="Unassembled WGS sequence"/>
</dbReference>
<organism evidence="2 3">
    <name type="scientific">Aaosphaeria arxii CBS 175.79</name>
    <dbReference type="NCBI Taxonomy" id="1450172"/>
    <lineage>
        <taxon>Eukaryota</taxon>
        <taxon>Fungi</taxon>
        <taxon>Dikarya</taxon>
        <taxon>Ascomycota</taxon>
        <taxon>Pezizomycotina</taxon>
        <taxon>Dothideomycetes</taxon>
        <taxon>Pleosporomycetidae</taxon>
        <taxon>Pleosporales</taxon>
        <taxon>Pleosporales incertae sedis</taxon>
        <taxon>Aaosphaeria</taxon>
    </lineage>
</organism>
<protein>
    <recommendedName>
        <fullName evidence="4">Secreted protein</fullName>
    </recommendedName>
</protein>
<reference evidence="2" key="1">
    <citation type="journal article" date="2020" name="Stud. Mycol.">
        <title>101 Dothideomycetes genomes: a test case for predicting lifestyles and emergence of pathogens.</title>
        <authorList>
            <person name="Haridas S."/>
            <person name="Albert R."/>
            <person name="Binder M."/>
            <person name="Bloem J."/>
            <person name="Labutti K."/>
            <person name="Salamov A."/>
            <person name="Andreopoulos B."/>
            <person name="Baker S."/>
            <person name="Barry K."/>
            <person name="Bills G."/>
            <person name="Bluhm B."/>
            <person name="Cannon C."/>
            <person name="Castanera R."/>
            <person name="Culley D."/>
            <person name="Daum C."/>
            <person name="Ezra D."/>
            <person name="Gonzalez J."/>
            <person name="Henrissat B."/>
            <person name="Kuo A."/>
            <person name="Liang C."/>
            <person name="Lipzen A."/>
            <person name="Lutzoni F."/>
            <person name="Magnuson J."/>
            <person name="Mondo S."/>
            <person name="Nolan M."/>
            <person name="Ohm R."/>
            <person name="Pangilinan J."/>
            <person name="Park H.-J."/>
            <person name="Ramirez L."/>
            <person name="Alfaro M."/>
            <person name="Sun H."/>
            <person name="Tritt A."/>
            <person name="Yoshinaga Y."/>
            <person name="Zwiers L.-H."/>
            <person name="Turgeon B."/>
            <person name="Goodwin S."/>
            <person name="Spatafora J."/>
            <person name="Crous P."/>
            <person name="Grigoriev I."/>
        </authorList>
    </citation>
    <scope>NUCLEOTIDE SEQUENCE</scope>
    <source>
        <strain evidence="2">CBS 175.79</strain>
    </source>
</reference>
<evidence type="ECO:0000313" key="3">
    <source>
        <dbReference type="Proteomes" id="UP000799778"/>
    </source>
</evidence>
<gene>
    <name evidence="2" type="ORF">BU24DRAFT_152752</name>
</gene>
<dbReference type="AlphaFoldDB" id="A0A6A5XXA1"/>
<proteinExistence type="predicted"/>